<sequence length="414" mass="47551">MFPDIDNIVHVYAPQGNELQTHLALIEQYNNRVQNSTCWYEELYSGADFIDKMLEERKGNLVVLAGNNRQKIDYISKSIDAGLNVLADKPMIINRNGFRKLKQAFVMAEKNDVLLYDIMTERYEITNILQKEFAQLDALFGELVEGSIEEPSITKESVHHFYKHVSGKPLVRPYWFFDVEQQGEGIVDVTTHLVDLVQWTSFPDQIIDYLKDIKLLSANRWPTVINCVQFEQITGLATIPEQLNKYLNSNDELVVFANGEINYILNGVHVKVLVEWNFRALDGAGDTHYSVMRGSRANLIIKQGKEQNYKPVLYVEACIYKRIANFEQTLNDAARQIAKQYQGISVTKESDGLYKINIPDNLVTSHEEHFAQVVNKYLSFIKAKKMPGWEIPNILAKYYVTTRALEMATTTNSY</sequence>
<evidence type="ECO:0000256" key="1">
    <source>
        <dbReference type="ARBA" id="ARBA00023002"/>
    </source>
</evidence>
<dbReference type="Proteomes" id="UP000677228">
    <property type="component" value="Unassembled WGS sequence"/>
</dbReference>
<dbReference type="Pfam" id="PF16490">
    <property type="entry name" value="Oxidoreduct_C"/>
    <property type="match status" value="1"/>
</dbReference>
<dbReference type="EMBL" id="CAJOBC010001346">
    <property type="protein sequence ID" value="CAF3673001.1"/>
    <property type="molecule type" value="Genomic_DNA"/>
</dbReference>
<proteinExistence type="predicted"/>
<evidence type="ECO:0000313" key="4">
    <source>
        <dbReference type="EMBL" id="CAF0888150.1"/>
    </source>
</evidence>
<dbReference type="OrthoDB" id="408743at2759"/>
<dbReference type="Proteomes" id="UP000663829">
    <property type="component" value="Unassembled WGS sequence"/>
</dbReference>
<dbReference type="InterPro" id="IPR036291">
    <property type="entry name" value="NAD(P)-bd_dom_sf"/>
</dbReference>
<reference evidence="4" key="1">
    <citation type="submission" date="2021-02" db="EMBL/GenBank/DDBJ databases">
        <authorList>
            <person name="Nowell W R."/>
        </authorList>
    </citation>
    <scope>NUCLEOTIDE SEQUENCE</scope>
</reference>
<feature type="domain" description="Putative oxidoreductase C-terminal" evidence="2">
    <location>
        <begin position="129"/>
        <end position="408"/>
    </location>
</feature>
<dbReference type="InterPro" id="IPR050463">
    <property type="entry name" value="Gfo/Idh/MocA_oxidrdct_glycsds"/>
</dbReference>
<dbReference type="GO" id="GO:0016491">
    <property type="term" value="F:oxidoreductase activity"/>
    <property type="evidence" value="ECO:0007669"/>
    <property type="project" value="UniProtKB-KW"/>
</dbReference>
<evidence type="ECO:0000313" key="3">
    <source>
        <dbReference type="EMBL" id="CAF0824139.1"/>
    </source>
</evidence>
<keyword evidence="1" id="KW-0560">Oxidoreductase</keyword>
<protein>
    <recommendedName>
        <fullName evidence="2">Putative oxidoreductase C-terminal domain-containing protein</fullName>
    </recommendedName>
</protein>
<dbReference type="Proteomes" id="UP000682733">
    <property type="component" value="Unassembled WGS sequence"/>
</dbReference>
<gene>
    <name evidence="4" type="ORF">GPM918_LOCUS7976</name>
    <name evidence="3" type="ORF">OVA965_LOCUS5802</name>
    <name evidence="6" type="ORF">SRO942_LOCUS7976</name>
    <name evidence="5" type="ORF">TMI583_LOCUS5799</name>
</gene>
<dbReference type="SUPFAM" id="SSF51735">
    <property type="entry name" value="NAD(P)-binding Rossmann-fold domains"/>
    <property type="match status" value="1"/>
</dbReference>
<evidence type="ECO:0000259" key="2">
    <source>
        <dbReference type="Pfam" id="PF16490"/>
    </source>
</evidence>
<evidence type="ECO:0000313" key="7">
    <source>
        <dbReference type="Proteomes" id="UP000663829"/>
    </source>
</evidence>
<dbReference type="PANTHER" id="PTHR43818">
    <property type="entry name" value="BCDNA.GH03377"/>
    <property type="match status" value="1"/>
</dbReference>
<dbReference type="EMBL" id="CAJNOK010001674">
    <property type="protein sequence ID" value="CAF0824139.1"/>
    <property type="molecule type" value="Genomic_DNA"/>
</dbReference>
<evidence type="ECO:0000313" key="5">
    <source>
        <dbReference type="EMBL" id="CAF3608480.1"/>
    </source>
</evidence>
<comment type="caution">
    <text evidence="4">The sequence shown here is derived from an EMBL/GenBank/DDBJ whole genome shotgun (WGS) entry which is preliminary data.</text>
</comment>
<dbReference type="Proteomes" id="UP000681722">
    <property type="component" value="Unassembled WGS sequence"/>
</dbReference>
<dbReference type="PANTHER" id="PTHR43818:SF11">
    <property type="entry name" value="BCDNA.GH03377"/>
    <property type="match status" value="1"/>
</dbReference>
<keyword evidence="7" id="KW-1185">Reference proteome</keyword>
<organism evidence="4 7">
    <name type="scientific">Didymodactylos carnosus</name>
    <dbReference type="NCBI Taxonomy" id="1234261"/>
    <lineage>
        <taxon>Eukaryota</taxon>
        <taxon>Metazoa</taxon>
        <taxon>Spiralia</taxon>
        <taxon>Gnathifera</taxon>
        <taxon>Rotifera</taxon>
        <taxon>Eurotatoria</taxon>
        <taxon>Bdelloidea</taxon>
        <taxon>Philodinida</taxon>
        <taxon>Philodinidae</taxon>
        <taxon>Didymodactylos</taxon>
    </lineage>
</organism>
<evidence type="ECO:0000313" key="6">
    <source>
        <dbReference type="EMBL" id="CAF3673001.1"/>
    </source>
</evidence>
<dbReference type="Gene3D" id="3.40.50.720">
    <property type="entry name" value="NAD(P)-binding Rossmann-like Domain"/>
    <property type="match status" value="1"/>
</dbReference>
<name>A0A813YRL1_9BILA</name>
<dbReference type="InterPro" id="IPR032459">
    <property type="entry name" value="Oxidoreduct_C"/>
</dbReference>
<dbReference type="AlphaFoldDB" id="A0A813YRL1"/>
<accession>A0A813YRL1</accession>
<dbReference type="EMBL" id="CAJNOQ010001346">
    <property type="protein sequence ID" value="CAF0888150.1"/>
    <property type="molecule type" value="Genomic_DNA"/>
</dbReference>
<dbReference type="EMBL" id="CAJOBA010001674">
    <property type="protein sequence ID" value="CAF3608480.1"/>
    <property type="molecule type" value="Genomic_DNA"/>
</dbReference>